<dbReference type="Proteomes" id="UP000521379">
    <property type="component" value="Unassembled WGS sequence"/>
</dbReference>
<keyword evidence="1" id="KW-0472">Membrane</keyword>
<protein>
    <recommendedName>
        <fullName evidence="4">DedA family protein</fullName>
    </recommendedName>
</protein>
<dbReference type="EMBL" id="JAAVUN010000001">
    <property type="protein sequence ID" value="NKE08401.1"/>
    <property type="molecule type" value="Genomic_DNA"/>
</dbReference>
<keyword evidence="3" id="KW-1185">Reference proteome</keyword>
<dbReference type="AlphaFoldDB" id="A0A846U114"/>
<feature type="transmembrane region" description="Helical" evidence="1">
    <location>
        <begin position="16"/>
        <end position="40"/>
    </location>
</feature>
<dbReference type="RefSeq" id="WP_119932523.1">
    <property type="nucleotide sequence ID" value="NZ_JAAVUN010000001.1"/>
</dbReference>
<proteinExistence type="predicted"/>
<evidence type="ECO:0008006" key="4">
    <source>
        <dbReference type="Google" id="ProtNLM"/>
    </source>
</evidence>
<evidence type="ECO:0000313" key="2">
    <source>
        <dbReference type="EMBL" id="NKE08401.1"/>
    </source>
</evidence>
<accession>A0A846U114</accession>
<gene>
    <name evidence="2" type="ORF">GTW58_00230</name>
</gene>
<sequence>MEDVVGSHRLRDHGVAFGWGVAEATVFFVVPDLWTSYLALRRPRRGFTTTATATAGALLGGAAVHRWASRVPDSRSADLAARVPAINQEMVAKVNRQLERHGLAALMIGPFTGTPYKLYARSAGVQGKPLVALLAWSVPARMTRFVLVTGMVGGLASVARRAGVSAPGRELARIPGVTPQRAERAVFLVGWGAFYTWFFRSVGR</sequence>
<organism evidence="2 3">
    <name type="scientific">Kocuria subflava</name>
    <dbReference type="NCBI Taxonomy" id="1736139"/>
    <lineage>
        <taxon>Bacteria</taxon>
        <taxon>Bacillati</taxon>
        <taxon>Actinomycetota</taxon>
        <taxon>Actinomycetes</taxon>
        <taxon>Micrococcales</taxon>
        <taxon>Micrococcaceae</taxon>
        <taxon>Kocuria</taxon>
    </lineage>
</organism>
<keyword evidence="1" id="KW-0812">Transmembrane</keyword>
<name>A0A846U114_9MICC</name>
<reference evidence="2 3" key="1">
    <citation type="submission" date="2020-02" db="EMBL/GenBank/DDBJ databases">
        <authorList>
            <person name="Sun Q."/>
        </authorList>
    </citation>
    <scope>NUCLEOTIDE SEQUENCE [LARGE SCALE GENOMIC DNA]</scope>
    <source>
        <strain evidence="2 3">YIM 13062</strain>
    </source>
</reference>
<evidence type="ECO:0000256" key="1">
    <source>
        <dbReference type="SAM" id="Phobius"/>
    </source>
</evidence>
<comment type="caution">
    <text evidence="2">The sequence shown here is derived from an EMBL/GenBank/DDBJ whole genome shotgun (WGS) entry which is preliminary data.</text>
</comment>
<keyword evidence="1" id="KW-1133">Transmembrane helix</keyword>
<evidence type="ECO:0000313" key="3">
    <source>
        <dbReference type="Proteomes" id="UP000521379"/>
    </source>
</evidence>